<protein>
    <submittedName>
        <fullName evidence="1">Uncharacterized protein</fullName>
    </submittedName>
</protein>
<sequence length="339" mass="37595">MYFPYLHGMQKEILALRQLGPTLAREGQVQPVIEPVRHVLASLRQTLQTCESAGLPTWLVVNPMSQDFDDVAPSVALDWGRHLLASLGPRRALRPTLLLHRRMTPELVRLFAQSFAGQAVGVVIVPGALPIEPMLELLRAAQLERVFFKNEPPSHATLGMIGPARCIWVENRPVSMPTELRRGSTDPRVGRQFFSDSLAHFLTAGGPGFSDHTSLPSRPSASGPSGADHFHLSYCQRHGAEAGTMRIEYFLADRTNDPPAEGEQEPVEAEPRFFGALRKLRLAVEREDDCFGPTLGLQRFLACRCEPPAPSPALMRQWQLMHHLELVSGVLSGRYPLRG</sequence>
<dbReference type="EMBL" id="CP104562">
    <property type="protein sequence ID" value="UXH77820.1"/>
    <property type="molecule type" value="Genomic_DNA"/>
</dbReference>
<organism evidence="1 2">
    <name type="scientific">Roseateles amylovorans</name>
    <dbReference type="NCBI Taxonomy" id="2978473"/>
    <lineage>
        <taxon>Bacteria</taxon>
        <taxon>Pseudomonadati</taxon>
        <taxon>Pseudomonadota</taxon>
        <taxon>Betaproteobacteria</taxon>
        <taxon>Burkholderiales</taxon>
        <taxon>Sphaerotilaceae</taxon>
        <taxon>Roseateles</taxon>
    </lineage>
</organism>
<gene>
    <name evidence="1" type="ORF">N4261_23055</name>
</gene>
<accession>A0ABY6AZ08</accession>
<dbReference type="RefSeq" id="WP_261757575.1">
    <property type="nucleotide sequence ID" value="NZ_CP104562.2"/>
</dbReference>
<name>A0ABY6AZ08_9BURK</name>
<dbReference type="Proteomes" id="UP001064933">
    <property type="component" value="Chromosome"/>
</dbReference>
<keyword evidence="2" id="KW-1185">Reference proteome</keyword>
<proteinExistence type="predicted"/>
<evidence type="ECO:0000313" key="1">
    <source>
        <dbReference type="EMBL" id="UXH77820.1"/>
    </source>
</evidence>
<reference evidence="1" key="1">
    <citation type="submission" date="2022-10" db="EMBL/GenBank/DDBJ databases">
        <title>Characterization and whole genome sequencing of a new Roseateles species, isolated from fresh water.</title>
        <authorList>
            <person name="Guliayeva D.Y."/>
            <person name="Akhremchuk A.E."/>
            <person name="Sikolenko M.A."/>
            <person name="Valentovich L.N."/>
            <person name="Sidarenka A.V."/>
        </authorList>
    </citation>
    <scope>NUCLEOTIDE SEQUENCE</scope>
    <source>
        <strain evidence="1">BIM B-1768</strain>
    </source>
</reference>
<evidence type="ECO:0000313" key="2">
    <source>
        <dbReference type="Proteomes" id="UP001064933"/>
    </source>
</evidence>